<dbReference type="InterPro" id="IPR009057">
    <property type="entry name" value="Homeodomain-like_sf"/>
</dbReference>
<keyword evidence="1 2" id="KW-0238">DNA-binding</keyword>
<dbReference type="RefSeq" id="WP_201452181.1">
    <property type="nucleotide sequence ID" value="NZ_BORQ01000003.1"/>
</dbReference>
<dbReference type="InterPro" id="IPR001647">
    <property type="entry name" value="HTH_TetR"/>
</dbReference>
<feature type="DNA-binding region" description="H-T-H motif" evidence="2">
    <location>
        <begin position="34"/>
        <end position="53"/>
    </location>
</feature>
<gene>
    <name evidence="4" type="ORF">J2TS6_24720</name>
</gene>
<dbReference type="Proteomes" id="UP000679779">
    <property type="component" value="Unassembled WGS sequence"/>
</dbReference>
<organism evidence="4 5">
    <name type="scientific">Paenibacillus albilobatus</name>
    <dbReference type="NCBI Taxonomy" id="2716884"/>
    <lineage>
        <taxon>Bacteria</taxon>
        <taxon>Bacillati</taxon>
        <taxon>Bacillota</taxon>
        <taxon>Bacilli</taxon>
        <taxon>Bacillales</taxon>
        <taxon>Paenibacillaceae</taxon>
        <taxon>Paenibacillus</taxon>
    </lineage>
</organism>
<evidence type="ECO:0000256" key="1">
    <source>
        <dbReference type="ARBA" id="ARBA00023125"/>
    </source>
</evidence>
<accession>A0A920C9K4</accession>
<dbReference type="PROSITE" id="PS50977">
    <property type="entry name" value="HTH_TETR_2"/>
    <property type="match status" value="1"/>
</dbReference>
<dbReference type="InterPro" id="IPR050624">
    <property type="entry name" value="HTH-type_Tx_Regulator"/>
</dbReference>
<dbReference type="PANTHER" id="PTHR43479:SF7">
    <property type="entry name" value="TETR-FAMILY TRANSCRIPTIONAL REGULATOR"/>
    <property type="match status" value="1"/>
</dbReference>
<feature type="domain" description="HTH tetR-type" evidence="3">
    <location>
        <begin position="11"/>
        <end position="71"/>
    </location>
</feature>
<evidence type="ECO:0000259" key="3">
    <source>
        <dbReference type="PROSITE" id="PS50977"/>
    </source>
</evidence>
<evidence type="ECO:0000256" key="2">
    <source>
        <dbReference type="PROSITE-ProRule" id="PRU00335"/>
    </source>
</evidence>
<evidence type="ECO:0000313" key="4">
    <source>
        <dbReference type="EMBL" id="GIO31331.1"/>
    </source>
</evidence>
<dbReference type="GO" id="GO:0003677">
    <property type="term" value="F:DNA binding"/>
    <property type="evidence" value="ECO:0007669"/>
    <property type="project" value="UniProtKB-UniRule"/>
</dbReference>
<dbReference type="Gene3D" id="1.10.357.10">
    <property type="entry name" value="Tetracycline Repressor, domain 2"/>
    <property type="match status" value="1"/>
</dbReference>
<sequence length="189" mass="21845">MQVMMKDRRIQKTKDAIQSALAKLLREKSIDKMTVKQLCEVANINKSTFYLHYRDIYDCADYLRDTIVDDLIAVFAPYSFADIIHNFSVVLEDIMKTFDKNKDIYMPFLKSPSLSYSLCTMKNAIIEKVLEKVDDQDRNHGMDEFMVTFIISGMISVLEQHDFTDLNQQTISNLADKVQNGFASMPSTR</sequence>
<dbReference type="AlphaFoldDB" id="A0A920C9K4"/>
<reference evidence="4" key="1">
    <citation type="submission" date="2021-03" db="EMBL/GenBank/DDBJ databases">
        <title>Antimicrobial resistance genes in bacteria isolated from Japanese honey, and their potential for conferring macrolide and lincosamide resistance in the American foulbrood pathogen Paenibacillus larvae.</title>
        <authorList>
            <person name="Okamoto M."/>
            <person name="Kumagai M."/>
            <person name="Kanamori H."/>
            <person name="Takamatsu D."/>
        </authorList>
    </citation>
    <scope>NUCLEOTIDE SEQUENCE</scope>
    <source>
        <strain evidence="4">J2TS6</strain>
    </source>
</reference>
<keyword evidence="5" id="KW-1185">Reference proteome</keyword>
<protein>
    <submittedName>
        <fullName evidence="4">TetR family transcriptional regulator</fullName>
    </submittedName>
</protein>
<proteinExistence type="predicted"/>
<dbReference type="SUPFAM" id="SSF46689">
    <property type="entry name" value="Homeodomain-like"/>
    <property type="match status" value="1"/>
</dbReference>
<comment type="caution">
    <text evidence="4">The sequence shown here is derived from an EMBL/GenBank/DDBJ whole genome shotgun (WGS) entry which is preliminary data.</text>
</comment>
<dbReference type="EMBL" id="BORQ01000003">
    <property type="protein sequence ID" value="GIO31331.1"/>
    <property type="molecule type" value="Genomic_DNA"/>
</dbReference>
<evidence type="ECO:0000313" key="5">
    <source>
        <dbReference type="Proteomes" id="UP000679779"/>
    </source>
</evidence>
<dbReference type="PANTHER" id="PTHR43479">
    <property type="entry name" value="ACREF/ENVCD OPERON REPRESSOR-RELATED"/>
    <property type="match status" value="1"/>
</dbReference>
<name>A0A920C9K4_9BACL</name>